<comment type="caution">
    <text evidence="2">The sequence shown here is derived from an EMBL/GenBank/DDBJ whole genome shotgun (WGS) entry which is preliminary data.</text>
</comment>
<proteinExistence type="predicted"/>
<evidence type="ECO:0000259" key="1">
    <source>
        <dbReference type="Pfam" id="PF01636"/>
    </source>
</evidence>
<dbReference type="InterPro" id="IPR052898">
    <property type="entry name" value="ACAD10-like"/>
</dbReference>
<protein>
    <submittedName>
        <fullName evidence="2">Phosphotransferase</fullName>
    </submittedName>
</protein>
<dbReference type="InterPro" id="IPR002575">
    <property type="entry name" value="Aminoglycoside_PTrfase"/>
</dbReference>
<name>A0ABW2R901_9BURK</name>
<dbReference type="Pfam" id="PF01636">
    <property type="entry name" value="APH"/>
    <property type="match status" value="1"/>
</dbReference>
<dbReference type="SUPFAM" id="SSF56112">
    <property type="entry name" value="Protein kinase-like (PK-like)"/>
    <property type="match status" value="1"/>
</dbReference>
<gene>
    <name evidence="2" type="ORF">ACFQNJ_08500</name>
</gene>
<sequence length="361" mass="40190">MSDNQQFTGTRPVSDQHAFDVAALQSWLQQHLPGFAGPLSVEMFKGGQSNPTYKLLTPGKAYVMRAKPGPVAKLLPSAHAIEREFRVMSALRQTDVPVAQMHVLCEDESVIGRAFYVMECVEGRVMWDQSLPGMSREQRGAIYDEMNRVMAALHSVRPDAIGLSDYGKPGNYFERQIGRWSKQYVASITQPIAAMDQLMEWLPRNIPAMARDESLVSIVHGDYRLDNLMFHPTEPKVLAILDWELSTLGHPLADFSYHCMAWHIPPGAFRGIGGLDVQALGIPTEDAYIARYCERTGFATPEQLRADWNFYLAYNLFRLAAILQGIAKRVEMGTASSAQAVSSAAGARPLAELAWSFAQRL</sequence>
<dbReference type="InterPro" id="IPR041726">
    <property type="entry name" value="ACAD10_11_N"/>
</dbReference>
<dbReference type="Gene3D" id="3.90.1200.10">
    <property type="match status" value="1"/>
</dbReference>
<keyword evidence="3" id="KW-1185">Reference proteome</keyword>
<dbReference type="RefSeq" id="WP_374639877.1">
    <property type="nucleotide sequence ID" value="NZ_JBHTBX010000004.1"/>
</dbReference>
<accession>A0ABW2R901</accession>
<evidence type="ECO:0000313" key="3">
    <source>
        <dbReference type="Proteomes" id="UP001596495"/>
    </source>
</evidence>
<reference evidence="3" key="1">
    <citation type="journal article" date="2019" name="Int. J. Syst. Evol. Microbiol.">
        <title>The Global Catalogue of Microorganisms (GCM) 10K type strain sequencing project: providing services to taxonomists for standard genome sequencing and annotation.</title>
        <authorList>
            <consortium name="The Broad Institute Genomics Platform"/>
            <consortium name="The Broad Institute Genome Sequencing Center for Infectious Disease"/>
            <person name="Wu L."/>
            <person name="Ma J."/>
        </authorList>
    </citation>
    <scope>NUCLEOTIDE SEQUENCE [LARGE SCALE GENOMIC DNA]</scope>
    <source>
        <strain evidence="3">CCUG 54518</strain>
    </source>
</reference>
<dbReference type="PANTHER" id="PTHR47829:SF3">
    <property type="entry name" value="AMINOGLYCOSIDE PHOSPHOTRANSFERASE DOMAIN-CONTAINING PROTEIN"/>
    <property type="match status" value="1"/>
</dbReference>
<organism evidence="2 3">
    <name type="scientific">Hydrogenophaga bisanensis</name>
    <dbReference type="NCBI Taxonomy" id="439611"/>
    <lineage>
        <taxon>Bacteria</taxon>
        <taxon>Pseudomonadati</taxon>
        <taxon>Pseudomonadota</taxon>
        <taxon>Betaproteobacteria</taxon>
        <taxon>Burkholderiales</taxon>
        <taxon>Comamonadaceae</taxon>
        <taxon>Hydrogenophaga</taxon>
    </lineage>
</organism>
<feature type="domain" description="Aminoglycoside phosphotransferase" evidence="1">
    <location>
        <begin position="43"/>
        <end position="268"/>
    </location>
</feature>
<dbReference type="CDD" id="cd05154">
    <property type="entry name" value="ACAD10_11_N-like"/>
    <property type="match status" value="1"/>
</dbReference>
<dbReference type="Gene3D" id="3.30.200.20">
    <property type="entry name" value="Phosphorylase Kinase, domain 1"/>
    <property type="match status" value="1"/>
</dbReference>
<evidence type="ECO:0000313" key="2">
    <source>
        <dbReference type="EMBL" id="MFC7434548.1"/>
    </source>
</evidence>
<dbReference type="Proteomes" id="UP001596495">
    <property type="component" value="Unassembled WGS sequence"/>
</dbReference>
<dbReference type="EMBL" id="JBHTBX010000004">
    <property type="protein sequence ID" value="MFC7434548.1"/>
    <property type="molecule type" value="Genomic_DNA"/>
</dbReference>
<dbReference type="InterPro" id="IPR011009">
    <property type="entry name" value="Kinase-like_dom_sf"/>
</dbReference>
<dbReference type="PANTHER" id="PTHR47829">
    <property type="entry name" value="HYDROLASE, PUTATIVE (AFU_ORTHOLOGUE AFUA_1G12880)-RELATED"/>
    <property type="match status" value="1"/>
</dbReference>